<feature type="domain" description="IPT/TIG" evidence="2">
    <location>
        <begin position="130"/>
        <end position="213"/>
    </location>
</feature>
<dbReference type="PANTHER" id="PTHR37489:SF1">
    <property type="entry name" value="DUF3500 DOMAIN-CONTAINING PROTEIN"/>
    <property type="match status" value="1"/>
</dbReference>
<protein>
    <submittedName>
        <fullName evidence="3">DUF3500 domain-containing protein</fullName>
    </submittedName>
</protein>
<evidence type="ECO:0000256" key="1">
    <source>
        <dbReference type="SAM" id="SignalP"/>
    </source>
</evidence>
<evidence type="ECO:0000259" key="2">
    <source>
        <dbReference type="SMART" id="SM00429"/>
    </source>
</evidence>
<comment type="caution">
    <text evidence="3">The sequence shown here is derived from an EMBL/GenBank/DDBJ whole genome shotgun (WGS) entry which is preliminary data.</text>
</comment>
<dbReference type="InterPro" id="IPR002909">
    <property type="entry name" value="IPT_dom"/>
</dbReference>
<dbReference type="PANTHER" id="PTHR37489">
    <property type="entry name" value="DUF3500 DOMAIN-CONTAINING PROTEIN"/>
    <property type="match status" value="1"/>
</dbReference>
<dbReference type="Gene3D" id="2.60.40.10">
    <property type="entry name" value="Immunoglobulins"/>
    <property type="match status" value="2"/>
</dbReference>
<dbReference type="Pfam" id="PF12006">
    <property type="entry name" value="DUF3500"/>
    <property type="match status" value="1"/>
</dbReference>
<dbReference type="SUPFAM" id="SSF81296">
    <property type="entry name" value="E set domains"/>
    <property type="match status" value="2"/>
</dbReference>
<feature type="domain" description="IPT/TIG" evidence="2">
    <location>
        <begin position="43"/>
        <end position="124"/>
    </location>
</feature>
<dbReference type="PROSITE" id="PS51257">
    <property type="entry name" value="PROKAR_LIPOPROTEIN"/>
    <property type="match status" value="1"/>
</dbReference>
<dbReference type="EMBL" id="JBHTKA010000016">
    <property type="protein sequence ID" value="MFD1003449.1"/>
    <property type="molecule type" value="Genomic_DNA"/>
</dbReference>
<evidence type="ECO:0000313" key="3">
    <source>
        <dbReference type="EMBL" id="MFD1003449.1"/>
    </source>
</evidence>
<dbReference type="InterPro" id="IPR013783">
    <property type="entry name" value="Ig-like_fold"/>
</dbReference>
<dbReference type="RefSeq" id="WP_377586166.1">
    <property type="nucleotide sequence ID" value="NZ_JBHTKA010000016.1"/>
</dbReference>
<proteinExistence type="predicted"/>
<sequence>MRLIEKTMRTRIAVLMSVAAVLMCLCIVSACNDDDDDSAGTVSPAITSFTPTSGVVGTTVIITGTNFSTTASANTVTFNGIAATVTAATATQLTVTVPTGATTGKIVVTVNSVSATSASDFTVTTASTSAPTIASFTPTSGTESTTVTITGTNFSTTLANNTVAFNGTAATVTAATATQLTVTVPTGATTGKITVSVNTSSTTATSTDDFTVTTATTADCSSATTQIEKIVCLAEAFKATLTSSQIATLQISFTKEYAIRWSNLPCGVSCRNGLAFSTLTATQLAAAKAVIAAAAGTTTDEGYSEFSQINAADDVLGTKSGNSNSYSSGNYIIAFLGAPSTTGTWMLQFGGHHYAQNITYSGGQVIGASPSHQGIEPKSWTSNSTTYAPLKSEQAAMAAMLAGLTTTQLSSAKLSSTFSDVVLGPGSDGKFPSTKVGLAVSTLTTDQKALVLAAMKPWLQDVDDATGTSLLATYESELDQTYIAYSGNATLANHADYVRIDGPSVWIEFVCQNGVVYTEIHYHAIYRDHTRDYGNSFTF</sequence>
<name>A0ABW3KCG4_9BACT</name>
<keyword evidence="4" id="KW-1185">Reference proteome</keyword>
<dbReference type="InterPro" id="IPR014756">
    <property type="entry name" value="Ig_E-set"/>
</dbReference>
<organism evidence="3 4">
    <name type="scientific">Ohtaekwangia kribbensis</name>
    <dbReference type="NCBI Taxonomy" id="688913"/>
    <lineage>
        <taxon>Bacteria</taxon>
        <taxon>Pseudomonadati</taxon>
        <taxon>Bacteroidota</taxon>
        <taxon>Cytophagia</taxon>
        <taxon>Cytophagales</taxon>
        <taxon>Fulvivirgaceae</taxon>
        <taxon>Ohtaekwangia</taxon>
    </lineage>
</organism>
<dbReference type="InterPro" id="IPR021889">
    <property type="entry name" value="DUF3500"/>
</dbReference>
<reference evidence="4" key="1">
    <citation type="journal article" date="2019" name="Int. J. Syst. Evol. Microbiol.">
        <title>The Global Catalogue of Microorganisms (GCM) 10K type strain sequencing project: providing services to taxonomists for standard genome sequencing and annotation.</title>
        <authorList>
            <consortium name="The Broad Institute Genomics Platform"/>
            <consortium name="The Broad Institute Genome Sequencing Center for Infectious Disease"/>
            <person name="Wu L."/>
            <person name="Ma J."/>
        </authorList>
    </citation>
    <scope>NUCLEOTIDE SEQUENCE [LARGE SCALE GENOMIC DNA]</scope>
    <source>
        <strain evidence="4">CCUG 58938</strain>
    </source>
</reference>
<evidence type="ECO:0000313" key="4">
    <source>
        <dbReference type="Proteomes" id="UP001597112"/>
    </source>
</evidence>
<accession>A0ABW3KCG4</accession>
<feature type="chain" id="PRO_5045890030" evidence="1">
    <location>
        <begin position="31"/>
        <end position="539"/>
    </location>
</feature>
<dbReference type="SMART" id="SM00429">
    <property type="entry name" value="IPT"/>
    <property type="match status" value="2"/>
</dbReference>
<dbReference type="CDD" id="cd00603">
    <property type="entry name" value="IPT_PCSR"/>
    <property type="match status" value="1"/>
</dbReference>
<feature type="signal peptide" evidence="1">
    <location>
        <begin position="1"/>
        <end position="30"/>
    </location>
</feature>
<gene>
    <name evidence="3" type="ORF">ACFQ21_29260</name>
</gene>
<dbReference type="Proteomes" id="UP001597112">
    <property type="component" value="Unassembled WGS sequence"/>
</dbReference>
<keyword evidence="1" id="KW-0732">Signal</keyword>
<dbReference type="Pfam" id="PF01833">
    <property type="entry name" value="TIG"/>
    <property type="match status" value="2"/>
</dbReference>